<gene>
    <name evidence="1" type="ORF">ACD_78C00326G0001</name>
</gene>
<proteinExistence type="predicted"/>
<evidence type="ECO:0000313" key="1">
    <source>
        <dbReference type="EMBL" id="EKD29641.1"/>
    </source>
</evidence>
<name>K1XXL0_9BACT</name>
<comment type="caution">
    <text evidence="1">The sequence shown here is derived from an EMBL/GenBank/DDBJ whole genome shotgun (WGS) entry which is preliminary data.</text>
</comment>
<dbReference type="EMBL" id="AMFJ01034326">
    <property type="protein sequence ID" value="EKD29641.1"/>
    <property type="molecule type" value="Genomic_DNA"/>
</dbReference>
<protein>
    <submittedName>
        <fullName evidence="1">Uncharacterized protein</fullName>
    </submittedName>
</protein>
<reference evidence="1" key="1">
    <citation type="journal article" date="2012" name="Science">
        <title>Fermentation, hydrogen, and sulfur metabolism in multiple uncultivated bacterial phyla.</title>
        <authorList>
            <person name="Wrighton K.C."/>
            <person name="Thomas B.C."/>
            <person name="Sharon I."/>
            <person name="Miller C.S."/>
            <person name="Castelle C.J."/>
            <person name="VerBerkmoes N.C."/>
            <person name="Wilkins M.J."/>
            <person name="Hettich R.L."/>
            <person name="Lipton M.S."/>
            <person name="Williams K.H."/>
            <person name="Long P.E."/>
            <person name="Banfield J.F."/>
        </authorList>
    </citation>
    <scope>NUCLEOTIDE SEQUENCE [LARGE SCALE GENOMIC DNA]</scope>
</reference>
<dbReference type="AlphaFoldDB" id="K1XXL0"/>
<organism evidence="1">
    <name type="scientific">uncultured bacterium</name>
    <name type="common">gcode 4</name>
    <dbReference type="NCBI Taxonomy" id="1234023"/>
    <lineage>
        <taxon>Bacteria</taxon>
        <taxon>environmental samples</taxon>
    </lineage>
</organism>
<accession>K1XXL0</accession>
<sequence>MFTTDAILLKKIPVSDGDSLY</sequence>
<feature type="non-terminal residue" evidence="1">
    <location>
        <position position="21"/>
    </location>
</feature>